<protein>
    <recommendedName>
        <fullName evidence="4">fructose-bisphosphate aldolase</fullName>
        <ecNumber evidence="4">4.1.2.13</ecNumber>
    </recommendedName>
</protein>
<dbReference type="Proteomes" id="UP000195557">
    <property type="component" value="Unassembled WGS sequence"/>
</dbReference>
<comment type="similarity">
    <text evidence="3">Belongs to the class I fructose-bisphosphate aldolase family.</text>
</comment>
<keyword evidence="9" id="KW-1185">Reference proteome</keyword>
<name>Q01D90_OSTTA</name>
<evidence type="ECO:0000313" key="7">
    <source>
        <dbReference type="EMBL" id="CAL52713.1"/>
    </source>
</evidence>
<reference evidence="7 9" key="1">
    <citation type="journal article" date="2006" name="Proc. Natl. Acad. Sci. U.S.A.">
        <title>Genome analysis of the smallest free-living eukaryote Ostreococcus tauri unveils many unique features.</title>
        <authorList>
            <person name="Derelle E."/>
            <person name="Ferraz C."/>
            <person name="Rombauts S."/>
            <person name="Rouze P."/>
            <person name="Worden A.Z."/>
            <person name="Robbens S."/>
            <person name="Partensky F."/>
            <person name="Degroeve S."/>
            <person name="Echeynie S."/>
            <person name="Cooke R."/>
            <person name="Saeys Y."/>
            <person name="Wuyts J."/>
            <person name="Jabbari K."/>
            <person name="Bowler C."/>
            <person name="Panaud O."/>
            <person name="Piegu B."/>
            <person name="Ball S.G."/>
            <person name="Ral J.-P."/>
            <person name="Bouget F.-Y."/>
            <person name="Piganeau G."/>
            <person name="De Baets B."/>
            <person name="Picard A."/>
            <person name="Delseny M."/>
            <person name="Demaille J."/>
            <person name="Van de Peer Y."/>
            <person name="Moreau H."/>
        </authorList>
    </citation>
    <scope>NUCLEOTIDE SEQUENCE [LARGE SCALE GENOMIC DNA]</scope>
    <source>
        <strain evidence="7 9">OTTH0595</strain>
    </source>
</reference>
<gene>
    <name evidence="8" type="ORF">BE221DRAFT_192896</name>
    <name evidence="7" type="ORF">OT_ostta03g00660</name>
</gene>
<dbReference type="InParanoid" id="Q01D90"/>
<dbReference type="GeneID" id="9832818"/>
<comment type="catalytic activity">
    <reaction evidence="1">
        <text>beta-D-fructose 1,6-bisphosphate = D-glyceraldehyde 3-phosphate + dihydroxyacetone phosphate</text>
        <dbReference type="Rhea" id="RHEA:14729"/>
        <dbReference type="ChEBI" id="CHEBI:32966"/>
        <dbReference type="ChEBI" id="CHEBI:57642"/>
        <dbReference type="ChEBI" id="CHEBI:59776"/>
        <dbReference type="EC" id="4.1.2.13"/>
    </reaction>
</comment>
<dbReference type="KEGG" id="ota:OT_ostta03g00660"/>
<dbReference type="EMBL" id="KZ155786">
    <property type="protein sequence ID" value="OUS45772.1"/>
    <property type="molecule type" value="Genomic_DNA"/>
</dbReference>
<keyword evidence="5" id="KW-0324">Glycolysis</keyword>
<evidence type="ECO:0000256" key="4">
    <source>
        <dbReference type="ARBA" id="ARBA00013068"/>
    </source>
</evidence>
<dbReference type="FunCoup" id="Q01D90">
    <property type="interactions" value="1251"/>
</dbReference>
<keyword evidence="6" id="KW-0456">Lyase</keyword>
<comment type="pathway">
    <text evidence="2">Carbohydrate degradation; glycolysis; D-glyceraldehyde 3-phosphate and glycerone phosphate from D-glucose: step 4/4.</text>
</comment>
<dbReference type="Gene3D" id="3.20.20.70">
    <property type="entry name" value="Aldolase class I"/>
    <property type="match status" value="1"/>
</dbReference>
<dbReference type="STRING" id="70448.Q01D90"/>
<dbReference type="Proteomes" id="UP000009170">
    <property type="component" value="Unassembled WGS sequence"/>
</dbReference>
<accession>A0A1Y5IF79</accession>
<dbReference type="UniPathway" id="UPA00109">
    <property type="reaction ID" value="UER00183"/>
</dbReference>
<dbReference type="InterPro" id="IPR013785">
    <property type="entry name" value="Aldolase_TIM"/>
</dbReference>
<dbReference type="InterPro" id="IPR000741">
    <property type="entry name" value="FBA_I"/>
</dbReference>
<dbReference type="SUPFAM" id="SSF51569">
    <property type="entry name" value="Aldolase"/>
    <property type="match status" value="1"/>
</dbReference>
<evidence type="ECO:0000256" key="3">
    <source>
        <dbReference type="ARBA" id="ARBA00010387"/>
    </source>
</evidence>
<proteinExistence type="inferred from homology"/>
<evidence type="ECO:0000256" key="1">
    <source>
        <dbReference type="ARBA" id="ARBA00000441"/>
    </source>
</evidence>
<sequence length="337" mass="35654">MDARAEALRTIAAALATPGKGVLAADESTGTIGKRLATIGVENTLEQRVALRELLFDAPNCAAALSGVILYDETLRSTGKGGATFVEMLRANGTIPGIKVDAGVVPLPGSPEETATAGLDGLDERCKEYYDLGARFAKWRAVLKIDEARGFPSALAVAENANALARYATICQRNGLVPIVEPEILMDGAHDIETCLRVTRRVLDAVFSALRLHGAQMDGMILKPNMVTAGSAHPSANGGDDVVAEMTLRALRDVVPPAVPGILFLSGGQTEEQATERLRLMNRSSIPRAPWTLSFSYGRALQASCLKAWGGKAENVPAAQAAFFARCKANSEASIRP</sequence>
<dbReference type="EC" id="4.1.2.13" evidence="4"/>
<dbReference type="PANTHER" id="PTHR11627">
    <property type="entry name" value="FRUCTOSE-BISPHOSPHATE ALDOLASE"/>
    <property type="match status" value="1"/>
</dbReference>
<evidence type="ECO:0000256" key="6">
    <source>
        <dbReference type="ARBA" id="ARBA00023239"/>
    </source>
</evidence>
<dbReference type="GO" id="GO:0006096">
    <property type="term" value="P:glycolytic process"/>
    <property type="evidence" value="ECO:0007669"/>
    <property type="project" value="UniProtKB-UniPathway"/>
</dbReference>
<evidence type="ECO:0000256" key="5">
    <source>
        <dbReference type="ARBA" id="ARBA00023152"/>
    </source>
</evidence>
<dbReference type="GO" id="GO:0004332">
    <property type="term" value="F:fructose-bisphosphate aldolase activity"/>
    <property type="evidence" value="ECO:0007669"/>
    <property type="project" value="UniProtKB-EC"/>
</dbReference>
<reference evidence="7" key="2">
    <citation type="journal article" date="2014" name="BMC Genomics">
        <title>An improved genome of the model marine alga Ostreococcus tauri unfolds by assessing Illumina de novo assemblies.</title>
        <authorList>
            <person name="Blanc-Mathieu R."/>
            <person name="Verhelst B."/>
            <person name="Derelle E."/>
            <person name="Rombauts S."/>
            <person name="Bouget F.Y."/>
            <person name="Carre I."/>
            <person name="Chateau A."/>
            <person name="Eyre-Walker A."/>
            <person name="Grimsley N."/>
            <person name="Moreau H."/>
            <person name="Piegu B."/>
            <person name="Rivals E."/>
            <person name="Schackwitz W."/>
            <person name="Van de Peer Y."/>
            <person name="Piganeau G."/>
        </authorList>
    </citation>
    <scope>NUCLEOTIDE SEQUENCE</scope>
    <source>
        <strain evidence="7">RCC4221</strain>
    </source>
</reference>
<accession>Q01D90</accession>
<evidence type="ECO:0000313" key="9">
    <source>
        <dbReference type="Proteomes" id="UP000009170"/>
    </source>
</evidence>
<evidence type="ECO:0000256" key="2">
    <source>
        <dbReference type="ARBA" id="ARBA00004714"/>
    </source>
</evidence>
<organism evidence="7 9">
    <name type="scientific">Ostreococcus tauri</name>
    <name type="common">Marine green alga</name>
    <dbReference type="NCBI Taxonomy" id="70448"/>
    <lineage>
        <taxon>Eukaryota</taxon>
        <taxon>Viridiplantae</taxon>
        <taxon>Chlorophyta</taxon>
        <taxon>Mamiellophyceae</taxon>
        <taxon>Mamiellales</taxon>
        <taxon>Bathycoccaceae</taxon>
        <taxon>Ostreococcus</taxon>
    </lineage>
</organism>
<evidence type="ECO:0000313" key="8">
    <source>
        <dbReference type="EMBL" id="OUS45772.1"/>
    </source>
</evidence>
<dbReference type="NCBIfam" id="NF033379">
    <property type="entry name" value="FrucBisAld_I"/>
    <property type="match status" value="1"/>
</dbReference>
<dbReference type="EMBL" id="CAID01000003">
    <property type="protein sequence ID" value="CAL52713.1"/>
    <property type="molecule type" value="Genomic_DNA"/>
</dbReference>
<dbReference type="Pfam" id="PF00274">
    <property type="entry name" value="Glycolytic"/>
    <property type="match status" value="1"/>
</dbReference>
<dbReference type="RefSeq" id="XP_003077973.1">
    <property type="nucleotide sequence ID" value="XM_003077925.1"/>
</dbReference>
<dbReference type="AlphaFoldDB" id="Q01D90"/>
<dbReference type="OMA" id="WRAVITI"/>
<accession>A0A454XR95</accession>
<reference evidence="8" key="3">
    <citation type="submission" date="2017-04" db="EMBL/GenBank/DDBJ databases">
        <title>Population genomics of picophytoplankton unveils novel chromosome hypervariability.</title>
        <authorList>
            <consortium name="DOE Joint Genome Institute"/>
            <person name="Blanc-Mathieu R."/>
            <person name="Krasovec M."/>
            <person name="Hebrard M."/>
            <person name="Yau S."/>
            <person name="Desgranges E."/>
            <person name="Martin J."/>
            <person name="Schackwitz W."/>
            <person name="Kuo A."/>
            <person name="Salin G."/>
            <person name="Donnadieu C."/>
            <person name="Desdevises Y."/>
            <person name="Sanchez-Ferandin S."/>
            <person name="Moreau H."/>
            <person name="Rivals E."/>
            <person name="Grigoriev I.V."/>
            <person name="Grimsley N."/>
            <person name="Eyre-Walker A."/>
            <person name="Piganeau G."/>
        </authorList>
    </citation>
    <scope>NUCLEOTIDE SEQUENCE [LARGE SCALE GENOMIC DNA]</scope>
    <source>
        <strain evidence="8">RCC 1115</strain>
    </source>
</reference>
<dbReference type="OrthoDB" id="36455at2759"/>
<dbReference type="FunFam" id="3.20.20.70:FF:000140">
    <property type="entry name" value="Fructose-bisphosphate aldolase"/>
    <property type="match status" value="1"/>
</dbReference>